<dbReference type="Proteomes" id="UP000887569">
    <property type="component" value="Unplaced"/>
</dbReference>
<comment type="similarity">
    <text evidence="2">Belongs to the CD36 family.</text>
</comment>
<protein>
    <submittedName>
        <fullName evidence="9">CD36 family protein</fullName>
    </submittedName>
</protein>
<dbReference type="GO" id="GO:0005044">
    <property type="term" value="F:scavenger receptor activity"/>
    <property type="evidence" value="ECO:0007669"/>
    <property type="project" value="TreeGrafter"/>
</dbReference>
<proteinExistence type="inferred from homology"/>
<evidence type="ECO:0000256" key="5">
    <source>
        <dbReference type="ARBA" id="ARBA00023136"/>
    </source>
</evidence>
<evidence type="ECO:0000256" key="7">
    <source>
        <dbReference type="SAM" id="Phobius"/>
    </source>
</evidence>
<reference evidence="9" key="1">
    <citation type="submission" date="2022-11" db="UniProtKB">
        <authorList>
            <consortium name="WormBaseParasite"/>
        </authorList>
    </citation>
    <scope>IDENTIFICATION</scope>
</reference>
<evidence type="ECO:0000256" key="6">
    <source>
        <dbReference type="ARBA" id="ARBA00023180"/>
    </source>
</evidence>
<dbReference type="PANTHER" id="PTHR11923:SF55">
    <property type="entry name" value="SCAVENGER RECEPTOR (CD36 FAMILY) RELATED"/>
    <property type="match status" value="1"/>
</dbReference>
<keyword evidence="4 7" id="KW-1133">Transmembrane helix</keyword>
<evidence type="ECO:0000313" key="9">
    <source>
        <dbReference type="WBParaSite" id="PgR005X_g024_t01"/>
    </source>
</evidence>
<dbReference type="WBParaSite" id="PgR005X_g024_t01">
    <property type="protein sequence ID" value="PgR005X_g024_t01"/>
    <property type="gene ID" value="PgR005X_g024"/>
</dbReference>
<dbReference type="AlphaFoldDB" id="A0A915ABW6"/>
<keyword evidence="3 7" id="KW-0812">Transmembrane</keyword>
<evidence type="ECO:0000256" key="1">
    <source>
        <dbReference type="ARBA" id="ARBA00004370"/>
    </source>
</evidence>
<feature type="transmembrane region" description="Helical" evidence="7">
    <location>
        <begin position="7"/>
        <end position="31"/>
    </location>
</feature>
<comment type="subcellular location">
    <subcellularLocation>
        <location evidence="1">Membrane</location>
    </subcellularLocation>
</comment>
<dbReference type="GO" id="GO:0016020">
    <property type="term" value="C:membrane"/>
    <property type="evidence" value="ECO:0007669"/>
    <property type="project" value="UniProtKB-SubCell"/>
</dbReference>
<dbReference type="PRINTS" id="PR01609">
    <property type="entry name" value="CD36FAMILY"/>
</dbReference>
<evidence type="ECO:0000256" key="2">
    <source>
        <dbReference type="ARBA" id="ARBA00010532"/>
    </source>
</evidence>
<evidence type="ECO:0000256" key="3">
    <source>
        <dbReference type="ARBA" id="ARBA00022692"/>
    </source>
</evidence>
<keyword evidence="6" id="KW-0325">Glycoprotein</keyword>
<feature type="transmembrane region" description="Helical" evidence="7">
    <location>
        <begin position="519"/>
        <end position="547"/>
    </location>
</feature>
<keyword evidence="5 7" id="KW-0472">Membrane</keyword>
<evidence type="ECO:0000256" key="4">
    <source>
        <dbReference type="ARBA" id="ARBA00022989"/>
    </source>
</evidence>
<accession>A0A915ABW6</accession>
<dbReference type="InterPro" id="IPR002159">
    <property type="entry name" value="CD36_fam"/>
</dbReference>
<evidence type="ECO:0000313" key="8">
    <source>
        <dbReference type="Proteomes" id="UP000887569"/>
    </source>
</evidence>
<name>A0A915ABW6_PARUN</name>
<dbReference type="GO" id="GO:0005737">
    <property type="term" value="C:cytoplasm"/>
    <property type="evidence" value="ECO:0007669"/>
    <property type="project" value="TreeGrafter"/>
</dbReference>
<dbReference type="PANTHER" id="PTHR11923">
    <property type="entry name" value="SCAVENGER RECEPTOR CLASS B TYPE-1 SR-B1"/>
    <property type="match status" value="1"/>
</dbReference>
<dbReference type="Pfam" id="PF01130">
    <property type="entry name" value="CD36"/>
    <property type="match status" value="1"/>
</dbReference>
<organism evidence="8 9">
    <name type="scientific">Parascaris univalens</name>
    <name type="common">Nematode worm</name>
    <dbReference type="NCBI Taxonomy" id="6257"/>
    <lineage>
        <taxon>Eukaryota</taxon>
        <taxon>Metazoa</taxon>
        <taxon>Ecdysozoa</taxon>
        <taxon>Nematoda</taxon>
        <taxon>Chromadorea</taxon>
        <taxon>Rhabditida</taxon>
        <taxon>Spirurina</taxon>
        <taxon>Ascaridomorpha</taxon>
        <taxon>Ascaridoidea</taxon>
        <taxon>Ascarididae</taxon>
        <taxon>Parascaris</taxon>
    </lineage>
</organism>
<sequence length="575" mass="65350">MSRRILIAMLIIAAIIFIISLFLWIVFPLIFPILADANLALTEGNDGMPSTSTFFWSKPPINAVMNFYFFNITNPDEVIYEGAKPSLQQLGPFAIRYSEQKTEYQFTADGSEVYYKNYKRYSFERELSCDYCHEDSPLTIPNAVAIGALNNMVDPKYQCDVTCRTLIDIGLLLLGENPFRTVKFMEVMFDGYNDPFLTFVHSDFYTLLCDLFNDGEPLVPFPIPDMELMAYFSGYNNSNDEDYIIKTGKANIEEMGAVVQWAGARGLPHNWWITPQARMINGSDSGNFNHPRLSKNDVLPFFLSLLCRSFYATYSGETTVSGIRSYTFETPYEVFDATLDENRGFRYENAERVNYFKEWDPCPNKTTFHNCSLLPFVDCSKRRNFCSECCDGNYVDGTYLLPPGMFPLKCYPGKTEILPFSLIFSAPHWVYSPPVVLNTVHGLSPSRQRHIPFVFAHEPISGMLTRAQVRLMASVPIFRNLETTIAKDVIDVLVPIFWIDADVKVRDTTLSTIRSTFVVLLRAILIAKIVTLAVSVFLACFATGCIIRQKLRRRQAAHHGNSKIVYGGIKNSSSY</sequence>
<keyword evidence="8" id="KW-1185">Reference proteome</keyword>